<evidence type="ECO:0000313" key="1">
    <source>
        <dbReference type="EMBL" id="PPQ77864.1"/>
    </source>
</evidence>
<reference evidence="1 2" key="1">
    <citation type="journal article" date="2018" name="Evol. Lett.">
        <title>Horizontal gene cluster transfer increased hallucinogenic mushroom diversity.</title>
        <authorList>
            <person name="Reynolds H.T."/>
            <person name="Vijayakumar V."/>
            <person name="Gluck-Thaler E."/>
            <person name="Korotkin H.B."/>
            <person name="Matheny P.B."/>
            <person name="Slot J.C."/>
        </authorList>
    </citation>
    <scope>NUCLEOTIDE SEQUENCE [LARGE SCALE GENOMIC DNA]</scope>
    <source>
        <strain evidence="1 2">SRW20</strain>
    </source>
</reference>
<name>A0A409WH60_9AGAR</name>
<dbReference type="AlphaFoldDB" id="A0A409WH60"/>
<organism evidence="1 2">
    <name type="scientific">Gymnopilus dilepis</name>
    <dbReference type="NCBI Taxonomy" id="231916"/>
    <lineage>
        <taxon>Eukaryota</taxon>
        <taxon>Fungi</taxon>
        <taxon>Dikarya</taxon>
        <taxon>Basidiomycota</taxon>
        <taxon>Agaricomycotina</taxon>
        <taxon>Agaricomycetes</taxon>
        <taxon>Agaricomycetidae</taxon>
        <taxon>Agaricales</taxon>
        <taxon>Agaricineae</taxon>
        <taxon>Hymenogastraceae</taxon>
        <taxon>Gymnopilus</taxon>
    </lineage>
</organism>
<keyword evidence="2" id="KW-1185">Reference proteome</keyword>
<gene>
    <name evidence="1" type="ORF">CVT26_005444</name>
</gene>
<sequence>MSVVSRDHLLPTELWEACCKHLGRSDLRNLAQVDRFLNGICLPSIFRGVKCLFFWIYSAESPGNLSTNEHQENYGQLNRSCHSFKEIAASKKHAILVWKCIASFYVDVHQESQVWPEDAVQWKNDAYEQYVQILITCLPSFSNLREIVIYGFRRQVDARMVIALSELPKLQRVTFREVVLSGLSIWPRLKLQKLTVENRPDNFLYLDDSSVLDIICSQHIRDLDVDFAVHTTRIFRALQDQGGCPQLTRLSAVIRLNDGTSAFYSFLASCPNLETICVHSDDLSDTDSLPLLPMSAVPLLKSFYGPAPLAIVLIPGRPVEKVVISTKLERHLSLSYPLILKITEMVDRHYFEHLFSFIRRSTCAITDLFISYMPCRRDFMPLITQSFPQLKRLTLDLVVCKGHLPPRFCQGAFSPFLPIQSLLDEQGNGGNLGHPQDTMEDGLYPARLQCSYMQILHWLSVSDIPLPPNLETLRFRHDFDVPFPVDDTAELMALLYGRPYKLQLAKGILNRLSERYKALGEIQVVGEDEELSWRWNGREVGWAYEGVSTRRNRDPLNLG</sequence>
<evidence type="ECO:0008006" key="3">
    <source>
        <dbReference type="Google" id="ProtNLM"/>
    </source>
</evidence>
<accession>A0A409WH60</accession>
<dbReference type="OrthoDB" id="3247499at2759"/>
<dbReference type="InParanoid" id="A0A409WH60"/>
<proteinExistence type="predicted"/>
<comment type="caution">
    <text evidence="1">The sequence shown here is derived from an EMBL/GenBank/DDBJ whole genome shotgun (WGS) entry which is preliminary data.</text>
</comment>
<protein>
    <recommendedName>
        <fullName evidence="3">F-box domain-containing protein</fullName>
    </recommendedName>
</protein>
<dbReference type="Proteomes" id="UP000284706">
    <property type="component" value="Unassembled WGS sequence"/>
</dbReference>
<dbReference type="InterPro" id="IPR032675">
    <property type="entry name" value="LRR_dom_sf"/>
</dbReference>
<dbReference type="SUPFAM" id="SSF52047">
    <property type="entry name" value="RNI-like"/>
    <property type="match status" value="1"/>
</dbReference>
<dbReference type="EMBL" id="NHYE01005073">
    <property type="protein sequence ID" value="PPQ77864.1"/>
    <property type="molecule type" value="Genomic_DNA"/>
</dbReference>
<dbReference type="STRING" id="231916.A0A409WH60"/>
<dbReference type="Gene3D" id="3.80.10.10">
    <property type="entry name" value="Ribonuclease Inhibitor"/>
    <property type="match status" value="1"/>
</dbReference>
<evidence type="ECO:0000313" key="2">
    <source>
        <dbReference type="Proteomes" id="UP000284706"/>
    </source>
</evidence>